<dbReference type="VEuPathDB" id="FungiDB:GMDG_07353"/>
<evidence type="ECO:0000313" key="3">
    <source>
        <dbReference type="Proteomes" id="UP000011064"/>
    </source>
</evidence>
<feature type="compositionally biased region" description="Polar residues" evidence="1">
    <location>
        <begin position="20"/>
        <end position="30"/>
    </location>
</feature>
<dbReference type="Proteomes" id="UP000011064">
    <property type="component" value="Unassembled WGS sequence"/>
</dbReference>
<dbReference type="EMBL" id="GL573385">
    <property type="protein sequence ID" value="ELR05370.1"/>
    <property type="molecule type" value="Genomic_DNA"/>
</dbReference>
<feature type="region of interest" description="Disordered" evidence="1">
    <location>
        <begin position="1"/>
        <end position="39"/>
    </location>
</feature>
<organism evidence="2 3">
    <name type="scientific">Pseudogymnoascus destructans (strain ATCC MYA-4855 / 20631-21)</name>
    <name type="common">Bat white-nose syndrome fungus</name>
    <name type="synonym">Geomyces destructans</name>
    <dbReference type="NCBI Taxonomy" id="658429"/>
    <lineage>
        <taxon>Eukaryota</taxon>
        <taxon>Fungi</taxon>
        <taxon>Dikarya</taxon>
        <taxon>Ascomycota</taxon>
        <taxon>Pezizomycotina</taxon>
        <taxon>Leotiomycetes</taxon>
        <taxon>Thelebolales</taxon>
        <taxon>Thelebolaceae</taxon>
        <taxon>Pseudogymnoascus</taxon>
    </lineage>
</organism>
<accession>L8FWN9</accession>
<name>L8FWN9_PSED2</name>
<keyword evidence="3" id="KW-1185">Reference proteome</keyword>
<dbReference type="HOGENOM" id="CLU_2198081_0_0_1"/>
<protein>
    <submittedName>
        <fullName evidence="2">Uncharacterized protein</fullName>
    </submittedName>
</protein>
<evidence type="ECO:0000256" key="1">
    <source>
        <dbReference type="SAM" id="MobiDB-lite"/>
    </source>
</evidence>
<proteinExistence type="predicted"/>
<reference evidence="3" key="1">
    <citation type="submission" date="2010-09" db="EMBL/GenBank/DDBJ databases">
        <title>The genome sequence of Geomyces destructans 20631-21.</title>
        <authorList>
            <consortium name="The Broad Institute Genome Sequencing Platform"/>
            <person name="Cuomo C.A."/>
            <person name="Blehert D.S."/>
            <person name="Lorch J.M."/>
            <person name="Young S.K."/>
            <person name="Zeng Q."/>
            <person name="Gargeya S."/>
            <person name="Fitzgerald M."/>
            <person name="Haas B."/>
            <person name="Abouelleil A."/>
            <person name="Alvarado L."/>
            <person name="Arachchi H.M."/>
            <person name="Berlin A."/>
            <person name="Brown A."/>
            <person name="Chapman S.B."/>
            <person name="Chen Z."/>
            <person name="Dunbar C."/>
            <person name="Freedman E."/>
            <person name="Gearin G."/>
            <person name="Gellesch M."/>
            <person name="Goldberg J."/>
            <person name="Griggs A."/>
            <person name="Gujja S."/>
            <person name="Heiman D."/>
            <person name="Howarth C."/>
            <person name="Larson L."/>
            <person name="Lui A."/>
            <person name="MacDonald P.J.P."/>
            <person name="Montmayeur A."/>
            <person name="Murphy C."/>
            <person name="Neiman D."/>
            <person name="Pearson M."/>
            <person name="Priest M."/>
            <person name="Roberts A."/>
            <person name="Saif S."/>
            <person name="Shea T."/>
            <person name="Shenoy N."/>
            <person name="Sisk P."/>
            <person name="Stolte C."/>
            <person name="Sykes S."/>
            <person name="Wortman J."/>
            <person name="Nusbaum C."/>
            <person name="Birren B."/>
        </authorList>
    </citation>
    <scope>NUCLEOTIDE SEQUENCE [LARGE SCALE GENOMIC DNA]</scope>
    <source>
        <strain evidence="3">ATCC MYA-4855 / 20631-21</strain>
    </source>
</reference>
<evidence type="ECO:0000313" key="2">
    <source>
        <dbReference type="EMBL" id="ELR05370.1"/>
    </source>
</evidence>
<gene>
    <name evidence="2" type="ORF">GMDG_07353</name>
</gene>
<dbReference type="InParanoid" id="L8FWN9"/>
<feature type="compositionally biased region" description="Polar residues" evidence="1">
    <location>
        <begin position="1"/>
        <end position="11"/>
    </location>
</feature>
<sequence length="108" mass="11941">MLAWVYSSTPHKINAGPRGWSSTGNPQLNHMPTPPDPSDQACCRYPASRRKGCSCESHSFMQRTLPNIPTSICPNYGIYISFAPLPPSNPRNGENNIPLICCWSIHLS</sequence>
<dbReference type="AlphaFoldDB" id="L8FWN9"/>